<dbReference type="Pfam" id="PF02583">
    <property type="entry name" value="Trns_repr_metal"/>
    <property type="match status" value="1"/>
</dbReference>
<dbReference type="InterPro" id="IPR003735">
    <property type="entry name" value="Metal_Tscrpt_repr"/>
</dbReference>
<dbReference type="InterPro" id="IPR038390">
    <property type="entry name" value="Metal_Tscrpt_repr_sf"/>
</dbReference>
<dbReference type="EMBL" id="AGCK01000013">
    <property type="protein sequence ID" value="EHM55188.1"/>
    <property type="molecule type" value="Genomic_DNA"/>
</dbReference>
<dbReference type="GO" id="GO:0046872">
    <property type="term" value="F:metal ion binding"/>
    <property type="evidence" value="ECO:0007669"/>
    <property type="project" value="InterPro"/>
</dbReference>
<proteinExistence type="predicted"/>
<gene>
    <name evidence="1" type="ORF">HMPREF0372_00145</name>
</gene>
<dbReference type="GO" id="GO:0045892">
    <property type="term" value="P:negative regulation of DNA-templated transcription"/>
    <property type="evidence" value="ECO:0007669"/>
    <property type="project" value="UniProtKB-ARBA"/>
</dbReference>
<dbReference type="AlphaFoldDB" id="G9YKY5"/>
<organism evidence="1 2">
    <name type="scientific">Flavonifractor plautii ATCC 29863</name>
    <dbReference type="NCBI Taxonomy" id="411475"/>
    <lineage>
        <taxon>Bacteria</taxon>
        <taxon>Bacillati</taxon>
        <taxon>Bacillota</taxon>
        <taxon>Clostridia</taxon>
        <taxon>Eubacteriales</taxon>
        <taxon>Oscillospiraceae</taxon>
        <taxon>Flavonifractor</taxon>
    </lineage>
</organism>
<name>G9YKY5_FLAPL</name>
<protein>
    <recommendedName>
        <fullName evidence="3">Copper-sensing transcriptional repressor CsoR domain protein</fullName>
    </recommendedName>
</protein>
<dbReference type="GO" id="GO:0003677">
    <property type="term" value="F:DNA binding"/>
    <property type="evidence" value="ECO:0007669"/>
    <property type="project" value="InterPro"/>
</dbReference>
<dbReference type="PANTHER" id="PTHR33677">
    <property type="entry name" value="TRANSCRIPTIONAL REPRESSOR FRMR-RELATED"/>
    <property type="match status" value="1"/>
</dbReference>
<evidence type="ECO:0008006" key="3">
    <source>
        <dbReference type="Google" id="ProtNLM"/>
    </source>
</evidence>
<dbReference type="Proteomes" id="UP000004459">
    <property type="component" value="Unassembled WGS sequence"/>
</dbReference>
<dbReference type="PANTHER" id="PTHR33677:SF3">
    <property type="entry name" value="COPPER-SENSING TRANSCRIPTIONAL REPRESSOR RICR"/>
    <property type="match status" value="1"/>
</dbReference>
<reference evidence="1 2" key="1">
    <citation type="submission" date="2011-08" db="EMBL/GenBank/DDBJ databases">
        <authorList>
            <person name="Weinstock G."/>
            <person name="Sodergren E."/>
            <person name="Clifton S."/>
            <person name="Fulton L."/>
            <person name="Fulton B."/>
            <person name="Courtney L."/>
            <person name="Fronick C."/>
            <person name="Harrison M."/>
            <person name="Strong C."/>
            <person name="Farmer C."/>
            <person name="Delahaunty K."/>
            <person name="Markovic C."/>
            <person name="Hall O."/>
            <person name="Minx P."/>
            <person name="Tomlinson C."/>
            <person name="Mitreva M."/>
            <person name="Hou S."/>
            <person name="Chen J."/>
            <person name="Wollam A."/>
            <person name="Pepin K.H."/>
            <person name="Johnson M."/>
            <person name="Bhonagiri V."/>
            <person name="Zhang X."/>
            <person name="Suruliraj S."/>
            <person name="Warren W."/>
            <person name="Chinwalla A."/>
            <person name="Mardis E.R."/>
            <person name="Wilson R.K."/>
        </authorList>
    </citation>
    <scope>NUCLEOTIDE SEQUENCE [LARGE SCALE GENOMIC DNA]</scope>
    <source>
        <strain evidence="1 2">ATCC 29863</strain>
    </source>
</reference>
<accession>G9YKY5</accession>
<sequence>MVERGDDCSDVLIQLAAVRSALNSTGKIILKDHIAHCLVDAVETGDMKTVEQLNQAIDQFMR</sequence>
<dbReference type="Gene3D" id="1.20.58.1000">
    <property type="entry name" value="Metal-sensitive repressor, helix protomer"/>
    <property type="match status" value="1"/>
</dbReference>
<dbReference type="PATRIC" id="fig|411475.3.peg.127"/>
<evidence type="ECO:0000313" key="1">
    <source>
        <dbReference type="EMBL" id="EHM55188.1"/>
    </source>
</evidence>
<evidence type="ECO:0000313" key="2">
    <source>
        <dbReference type="Proteomes" id="UP000004459"/>
    </source>
</evidence>
<dbReference type="HOGENOM" id="CLU_130332_2_2_9"/>
<comment type="caution">
    <text evidence="1">The sequence shown here is derived from an EMBL/GenBank/DDBJ whole genome shotgun (WGS) entry which is preliminary data.</text>
</comment>